<comment type="caution">
    <text evidence="10">The sequence shown here is derived from an EMBL/GenBank/DDBJ whole genome shotgun (WGS) entry which is preliminary data.</text>
</comment>
<dbReference type="Gene3D" id="1.20.5.4770">
    <property type="match status" value="1"/>
</dbReference>
<dbReference type="PANTHER" id="PTHR10634:SF149">
    <property type="entry name" value="AN1-TYPE DOMAIN-CONTAINING PROTEIN-RELATED"/>
    <property type="match status" value="1"/>
</dbReference>
<dbReference type="Pfam" id="PF01428">
    <property type="entry name" value="zf-AN1"/>
    <property type="match status" value="1"/>
</dbReference>
<dbReference type="Gene3D" id="4.10.1110.10">
    <property type="entry name" value="AN1-like Zinc finger"/>
    <property type="match status" value="1"/>
</dbReference>
<dbReference type="InterPro" id="IPR050652">
    <property type="entry name" value="AN1_A20_ZnFinger"/>
</dbReference>
<evidence type="ECO:0000256" key="2">
    <source>
        <dbReference type="ARBA" id="ARBA00022723"/>
    </source>
</evidence>
<proteinExistence type="predicted"/>
<dbReference type="InterPro" id="IPR000058">
    <property type="entry name" value="Znf_AN1"/>
</dbReference>
<dbReference type="GO" id="GO:0003677">
    <property type="term" value="F:DNA binding"/>
    <property type="evidence" value="ECO:0007669"/>
    <property type="project" value="InterPro"/>
</dbReference>
<evidence type="ECO:0000256" key="1">
    <source>
        <dbReference type="ARBA" id="ARBA00003732"/>
    </source>
</evidence>
<evidence type="ECO:0000256" key="7">
    <source>
        <dbReference type="SAM" id="MobiDB-lite"/>
    </source>
</evidence>
<dbReference type="SUPFAM" id="SSF118310">
    <property type="entry name" value="AN1-like Zinc finger"/>
    <property type="match status" value="1"/>
</dbReference>
<evidence type="ECO:0000259" key="9">
    <source>
        <dbReference type="PROSITE" id="PS51039"/>
    </source>
</evidence>
<dbReference type="SUPFAM" id="SSF57716">
    <property type="entry name" value="Glucocorticoid receptor-like (DNA-binding domain)"/>
    <property type="match status" value="1"/>
</dbReference>
<name>A0A0K9Q649_ZOSMR</name>
<feature type="domain" description="A20-type" evidence="8">
    <location>
        <begin position="1"/>
        <end position="33"/>
    </location>
</feature>
<keyword evidence="11" id="KW-1185">Reference proteome</keyword>
<sequence length="158" mass="17620">MPMMCGNGCGFFGNSATNNLCSKCYKDHILSKSKIALVDSIVPFPCKENVEITHYFKIGDPSSEKLVAKVDKDKPAHDKTVNSNKAVEEPKKKKSTNRCSFCNKKIGLMGYKCRCDDVFCSVHRYSDKHNCGFDYKTLAKDAIAKANPVVKAEKIEKI</sequence>
<evidence type="ECO:0000256" key="4">
    <source>
        <dbReference type="ARBA" id="ARBA00022833"/>
    </source>
</evidence>
<evidence type="ECO:0000256" key="6">
    <source>
        <dbReference type="PROSITE-ProRule" id="PRU00449"/>
    </source>
</evidence>
<gene>
    <name evidence="10" type="ORF">ZOSMA_105G00730</name>
</gene>
<dbReference type="SMART" id="SM00259">
    <property type="entry name" value="ZnF_A20"/>
    <property type="match status" value="1"/>
</dbReference>
<keyword evidence="4" id="KW-0862">Zinc</keyword>
<dbReference type="EMBL" id="LFYR01000069">
    <property type="protein sequence ID" value="KMZ76242.1"/>
    <property type="molecule type" value="Genomic_DNA"/>
</dbReference>
<dbReference type="AlphaFoldDB" id="A0A0K9Q649"/>
<dbReference type="OMA" id="TDKHNCL"/>
<dbReference type="OrthoDB" id="428577at2759"/>
<feature type="region of interest" description="Disordered" evidence="7">
    <location>
        <begin position="72"/>
        <end position="91"/>
    </location>
</feature>
<accession>A0A0K9Q649</accession>
<evidence type="ECO:0000256" key="3">
    <source>
        <dbReference type="ARBA" id="ARBA00022771"/>
    </source>
</evidence>
<evidence type="ECO:0000313" key="10">
    <source>
        <dbReference type="EMBL" id="KMZ76242.1"/>
    </source>
</evidence>
<dbReference type="SMART" id="SM00154">
    <property type="entry name" value="ZnF_AN1"/>
    <property type="match status" value="1"/>
</dbReference>
<dbReference type="Proteomes" id="UP000036987">
    <property type="component" value="Unassembled WGS sequence"/>
</dbReference>
<keyword evidence="3 6" id="KW-0863">Zinc-finger</keyword>
<dbReference type="InterPro" id="IPR002653">
    <property type="entry name" value="Znf_A20"/>
</dbReference>
<reference evidence="11" key="1">
    <citation type="journal article" date="2016" name="Nature">
        <title>The genome of the seagrass Zostera marina reveals angiosperm adaptation to the sea.</title>
        <authorList>
            <person name="Olsen J.L."/>
            <person name="Rouze P."/>
            <person name="Verhelst B."/>
            <person name="Lin Y.-C."/>
            <person name="Bayer T."/>
            <person name="Collen J."/>
            <person name="Dattolo E."/>
            <person name="De Paoli E."/>
            <person name="Dittami S."/>
            <person name="Maumus F."/>
            <person name="Michel G."/>
            <person name="Kersting A."/>
            <person name="Lauritano C."/>
            <person name="Lohaus R."/>
            <person name="Toepel M."/>
            <person name="Tonon T."/>
            <person name="Vanneste K."/>
            <person name="Amirebrahimi M."/>
            <person name="Brakel J."/>
            <person name="Bostroem C."/>
            <person name="Chovatia M."/>
            <person name="Grimwood J."/>
            <person name="Jenkins J.W."/>
            <person name="Jueterbock A."/>
            <person name="Mraz A."/>
            <person name="Stam W.T."/>
            <person name="Tice H."/>
            <person name="Bornberg-Bauer E."/>
            <person name="Green P.J."/>
            <person name="Pearson G.A."/>
            <person name="Procaccini G."/>
            <person name="Duarte C.M."/>
            <person name="Schmutz J."/>
            <person name="Reusch T.B.H."/>
            <person name="Van de Peer Y."/>
        </authorList>
    </citation>
    <scope>NUCLEOTIDE SEQUENCE [LARGE SCALE GENOMIC DNA]</scope>
    <source>
        <strain evidence="11">cv. Finnish</strain>
    </source>
</reference>
<comment type="function">
    <text evidence="1">May be involved in environmental stress response.</text>
</comment>
<evidence type="ECO:0000256" key="5">
    <source>
        <dbReference type="ARBA" id="ARBA00023016"/>
    </source>
</evidence>
<dbReference type="Pfam" id="PF01754">
    <property type="entry name" value="zf-A20"/>
    <property type="match status" value="1"/>
</dbReference>
<feature type="domain" description="AN1-type" evidence="9">
    <location>
        <begin position="93"/>
        <end position="139"/>
    </location>
</feature>
<keyword evidence="5" id="KW-0346">Stress response</keyword>
<dbReference type="InterPro" id="IPR035896">
    <property type="entry name" value="AN1-like_Znf"/>
</dbReference>
<organism evidence="10 11">
    <name type="scientific">Zostera marina</name>
    <name type="common">Eelgrass</name>
    <dbReference type="NCBI Taxonomy" id="29655"/>
    <lineage>
        <taxon>Eukaryota</taxon>
        <taxon>Viridiplantae</taxon>
        <taxon>Streptophyta</taxon>
        <taxon>Embryophyta</taxon>
        <taxon>Tracheophyta</taxon>
        <taxon>Spermatophyta</taxon>
        <taxon>Magnoliopsida</taxon>
        <taxon>Liliopsida</taxon>
        <taxon>Zosteraceae</taxon>
        <taxon>Zostera</taxon>
    </lineage>
</organism>
<dbReference type="PROSITE" id="PS51036">
    <property type="entry name" value="ZF_A20"/>
    <property type="match status" value="1"/>
</dbReference>
<evidence type="ECO:0000313" key="11">
    <source>
        <dbReference type="Proteomes" id="UP000036987"/>
    </source>
</evidence>
<dbReference type="PANTHER" id="PTHR10634">
    <property type="entry name" value="AN1-TYPE ZINC FINGER PROTEIN"/>
    <property type="match status" value="1"/>
</dbReference>
<protein>
    <submittedName>
        <fullName evidence="10">Zinc finger A20 and AN1 domain-containing stress-associated protein</fullName>
    </submittedName>
</protein>
<dbReference type="FunFam" id="4.10.1110.10:FF:000001">
    <property type="entry name" value="Zinc finger AN1-type containing 6"/>
    <property type="match status" value="1"/>
</dbReference>
<keyword evidence="2" id="KW-0479">Metal-binding</keyword>
<dbReference type="GO" id="GO:0008270">
    <property type="term" value="F:zinc ion binding"/>
    <property type="evidence" value="ECO:0007669"/>
    <property type="project" value="UniProtKB-KW"/>
</dbReference>
<dbReference type="STRING" id="29655.A0A0K9Q649"/>
<evidence type="ECO:0000259" key="8">
    <source>
        <dbReference type="PROSITE" id="PS51036"/>
    </source>
</evidence>
<dbReference type="PROSITE" id="PS51039">
    <property type="entry name" value="ZF_AN1"/>
    <property type="match status" value="1"/>
</dbReference>